<dbReference type="Proteomes" id="UP001057402">
    <property type="component" value="Chromosome 3"/>
</dbReference>
<reference evidence="2" key="1">
    <citation type="journal article" date="2023" name="Front. Plant Sci.">
        <title>Chromosomal-level genome assembly of Melastoma candidum provides insights into trichome evolution.</title>
        <authorList>
            <person name="Zhong Y."/>
            <person name="Wu W."/>
            <person name="Sun C."/>
            <person name="Zou P."/>
            <person name="Liu Y."/>
            <person name="Dai S."/>
            <person name="Zhou R."/>
        </authorList>
    </citation>
    <scope>NUCLEOTIDE SEQUENCE [LARGE SCALE GENOMIC DNA]</scope>
</reference>
<keyword evidence="2" id="KW-1185">Reference proteome</keyword>
<accession>A0ACB9RUD8</accession>
<dbReference type="EMBL" id="CM042882">
    <property type="protein sequence ID" value="KAI4382633.1"/>
    <property type="molecule type" value="Genomic_DNA"/>
</dbReference>
<protein>
    <submittedName>
        <fullName evidence="1">Uncharacterized protein</fullName>
    </submittedName>
</protein>
<evidence type="ECO:0000313" key="2">
    <source>
        <dbReference type="Proteomes" id="UP001057402"/>
    </source>
</evidence>
<gene>
    <name evidence="1" type="ORF">MLD38_008572</name>
</gene>
<organism evidence="1 2">
    <name type="scientific">Melastoma candidum</name>
    <dbReference type="NCBI Taxonomy" id="119954"/>
    <lineage>
        <taxon>Eukaryota</taxon>
        <taxon>Viridiplantae</taxon>
        <taxon>Streptophyta</taxon>
        <taxon>Embryophyta</taxon>
        <taxon>Tracheophyta</taxon>
        <taxon>Spermatophyta</taxon>
        <taxon>Magnoliopsida</taxon>
        <taxon>eudicotyledons</taxon>
        <taxon>Gunneridae</taxon>
        <taxon>Pentapetalae</taxon>
        <taxon>rosids</taxon>
        <taxon>malvids</taxon>
        <taxon>Myrtales</taxon>
        <taxon>Melastomataceae</taxon>
        <taxon>Melastomatoideae</taxon>
        <taxon>Melastomateae</taxon>
        <taxon>Melastoma</taxon>
    </lineage>
</organism>
<sequence length="207" mass="23533">MGFEFDLFEWVGVASVALALVVTLVLYVCVLRLCPRRDPVSGGGGCLDRKRFKEFRLARITPMTHNTSRFRFDLPTPASYLGLPVGQHIVCRGCDGDGKEVIRPYTPITLDSDKGYFELVMYPEGRMSHHFRQMRIGDYLPVQGPKGRFKYKPGQEELDVIADNFPDRFKLYYVLTKILRCGPPGMNKAMAAHLHALGYTSDMLFEF</sequence>
<evidence type="ECO:0000313" key="1">
    <source>
        <dbReference type="EMBL" id="KAI4382633.1"/>
    </source>
</evidence>
<proteinExistence type="predicted"/>
<comment type="caution">
    <text evidence="1">The sequence shown here is derived from an EMBL/GenBank/DDBJ whole genome shotgun (WGS) entry which is preliminary data.</text>
</comment>
<name>A0ACB9RUD8_9MYRT</name>